<dbReference type="PROSITE" id="PS51257">
    <property type="entry name" value="PROKAR_LIPOPROTEIN"/>
    <property type="match status" value="1"/>
</dbReference>
<sequence length="667" mass="65398">MNNKSTGTLMVLACALLMGACGGGGGSPGTTGGTGSGTTNGGTGGTAGGTGGTTITASVPKITLTLFNGATATSSINASGVTTAKATVVDEKNNPVKGKLVTFTGDATLITFSPLSGAVLTDAVTGIATIQITPASLSSGSGGTLSASATVVPSTGGTGILTAGSIDYQLSPANLTLSTLDVQTSTPLAAYGTRAVSVTANINSAAATNTPVQITFTASCGTVTPATVTTDGTGKASSTYTANSTTIPGCAGANVNVTAAAASASSLSGTIAVQPTLATNIQFVSATPQLIYLVGSVGATQSQVSFKVVDSSGNPLQNQSLNLSLTNAAPGVSLGTVGNTSTVAATTNSAGVVSVPVFSGSIPTSLQVNAVLASNQSVSSKSNTLLVASGVPVQSATSIAAEKLSIEGLFTDGVSTNITLSLADRQGNPVPVGTSVNFVASSGVMVPATCVVPALSDGTSASSCTTSIRSQGTRPANGRVAILAYTPGEEDFVDANGNNVYDAGETFTDLGNAYRDDNFSNLFDTGEFVVPRAGTTVCVGGYKGRTDTCDGVWGAADVRGHQMVVFASGQAYFSLETTSRGSGIGFTVADVNGNSMPTGTTIAVDGRAASPTGACSATVTPGIIPNTVGPIIAAVIAAPTCVTGDFVDITVKSPRGLVTSRTLQLTP</sequence>
<organism evidence="3 4">
    <name type="scientific">Actimicrobium antarcticum</name>
    <dbReference type="NCBI Taxonomy" id="1051899"/>
    <lineage>
        <taxon>Bacteria</taxon>
        <taxon>Pseudomonadati</taxon>
        <taxon>Pseudomonadota</taxon>
        <taxon>Betaproteobacteria</taxon>
        <taxon>Burkholderiales</taxon>
        <taxon>Oxalobacteraceae</taxon>
        <taxon>Actimicrobium</taxon>
    </lineage>
</organism>
<dbReference type="RefSeq" id="WP_344765181.1">
    <property type="nucleotide sequence ID" value="NZ_BAAAZE010000014.1"/>
</dbReference>
<feature type="region of interest" description="Disordered" evidence="1">
    <location>
        <begin position="32"/>
        <end position="52"/>
    </location>
</feature>
<dbReference type="InterPro" id="IPR013783">
    <property type="entry name" value="Ig-like_fold"/>
</dbReference>
<evidence type="ECO:0000256" key="2">
    <source>
        <dbReference type="SAM" id="SignalP"/>
    </source>
</evidence>
<dbReference type="EMBL" id="BAAAZE010000014">
    <property type="protein sequence ID" value="GAA4032366.1"/>
    <property type="molecule type" value="Genomic_DNA"/>
</dbReference>
<proteinExistence type="predicted"/>
<evidence type="ECO:0000313" key="3">
    <source>
        <dbReference type="EMBL" id="GAA4032366.1"/>
    </source>
</evidence>
<dbReference type="InterPro" id="IPR008964">
    <property type="entry name" value="Invasin/intimin_cell_adhesion"/>
</dbReference>
<name>A0ABP7TYC2_9BURK</name>
<dbReference type="SUPFAM" id="SSF49373">
    <property type="entry name" value="Invasin/intimin cell-adhesion fragments"/>
    <property type="match status" value="1"/>
</dbReference>
<evidence type="ECO:0000313" key="4">
    <source>
        <dbReference type="Proteomes" id="UP001501353"/>
    </source>
</evidence>
<comment type="caution">
    <text evidence="3">The sequence shown here is derived from an EMBL/GenBank/DDBJ whole genome shotgun (WGS) entry which is preliminary data.</text>
</comment>
<dbReference type="Proteomes" id="UP001501353">
    <property type="component" value="Unassembled WGS sequence"/>
</dbReference>
<evidence type="ECO:0000256" key="1">
    <source>
        <dbReference type="SAM" id="MobiDB-lite"/>
    </source>
</evidence>
<gene>
    <name evidence="3" type="ORF">GCM10022212_34060</name>
</gene>
<dbReference type="Gene3D" id="2.60.40.10">
    <property type="entry name" value="Immunoglobulins"/>
    <property type="match status" value="1"/>
</dbReference>
<feature type="signal peptide" evidence="2">
    <location>
        <begin position="1"/>
        <end position="20"/>
    </location>
</feature>
<protein>
    <recommendedName>
        <fullName evidence="5">Big-1 domain-containing protein</fullName>
    </recommendedName>
</protein>
<keyword evidence="4" id="KW-1185">Reference proteome</keyword>
<feature type="chain" id="PRO_5046652333" description="Big-1 domain-containing protein" evidence="2">
    <location>
        <begin position="21"/>
        <end position="667"/>
    </location>
</feature>
<reference evidence="4" key="1">
    <citation type="journal article" date="2019" name="Int. J. Syst. Evol. Microbiol.">
        <title>The Global Catalogue of Microorganisms (GCM) 10K type strain sequencing project: providing services to taxonomists for standard genome sequencing and annotation.</title>
        <authorList>
            <consortium name="The Broad Institute Genomics Platform"/>
            <consortium name="The Broad Institute Genome Sequencing Center for Infectious Disease"/>
            <person name="Wu L."/>
            <person name="Ma J."/>
        </authorList>
    </citation>
    <scope>NUCLEOTIDE SEQUENCE [LARGE SCALE GENOMIC DNA]</scope>
    <source>
        <strain evidence="4">JCM 16673</strain>
    </source>
</reference>
<keyword evidence="2" id="KW-0732">Signal</keyword>
<accession>A0ABP7TYC2</accession>
<evidence type="ECO:0008006" key="5">
    <source>
        <dbReference type="Google" id="ProtNLM"/>
    </source>
</evidence>